<dbReference type="Gene3D" id="2.40.10.10">
    <property type="entry name" value="Trypsin-like serine proteases"/>
    <property type="match status" value="1"/>
</dbReference>
<dbReference type="InterPro" id="IPR043504">
    <property type="entry name" value="Peptidase_S1_PA_chymotrypsin"/>
</dbReference>
<gene>
    <name evidence="2" type="ORF">g.16753</name>
</gene>
<proteinExistence type="predicted"/>
<feature type="non-terminal residue" evidence="2">
    <location>
        <position position="1"/>
    </location>
</feature>
<dbReference type="GO" id="GO:0004252">
    <property type="term" value="F:serine-type endopeptidase activity"/>
    <property type="evidence" value="ECO:0007669"/>
    <property type="project" value="InterPro"/>
</dbReference>
<dbReference type="Pfam" id="PF00089">
    <property type="entry name" value="Trypsin"/>
    <property type="match status" value="1"/>
</dbReference>
<evidence type="ECO:0000259" key="1">
    <source>
        <dbReference type="Pfam" id="PF00089"/>
    </source>
</evidence>
<accession>A0A1B6IIQ4</accession>
<dbReference type="AlphaFoldDB" id="A0A1B6IIQ4"/>
<reference evidence="2" key="1">
    <citation type="submission" date="2015-11" db="EMBL/GenBank/DDBJ databases">
        <title>De novo transcriptome assembly of four potential Pierce s Disease insect vectors from Arizona vineyards.</title>
        <authorList>
            <person name="Tassone E.E."/>
        </authorList>
    </citation>
    <scope>NUCLEOTIDE SEQUENCE</scope>
</reference>
<dbReference type="SUPFAM" id="SSF50494">
    <property type="entry name" value="Trypsin-like serine proteases"/>
    <property type="match status" value="1"/>
</dbReference>
<feature type="non-terminal residue" evidence="2">
    <location>
        <position position="106"/>
    </location>
</feature>
<dbReference type="InterPro" id="IPR001254">
    <property type="entry name" value="Trypsin_dom"/>
</dbReference>
<dbReference type="GO" id="GO:0006508">
    <property type="term" value="P:proteolysis"/>
    <property type="evidence" value="ECO:0007669"/>
    <property type="project" value="InterPro"/>
</dbReference>
<dbReference type="InterPro" id="IPR009003">
    <property type="entry name" value="Peptidase_S1_PA"/>
</dbReference>
<evidence type="ECO:0000313" key="2">
    <source>
        <dbReference type="EMBL" id="JAS86783.1"/>
    </source>
</evidence>
<organism evidence="2">
    <name type="scientific">Homalodisca liturata</name>
    <dbReference type="NCBI Taxonomy" id="320908"/>
    <lineage>
        <taxon>Eukaryota</taxon>
        <taxon>Metazoa</taxon>
        <taxon>Ecdysozoa</taxon>
        <taxon>Arthropoda</taxon>
        <taxon>Hexapoda</taxon>
        <taxon>Insecta</taxon>
        <taxon>Pterygota</taxon>
        <taxon>Neoptera</taxon>
        <taxon>Paraneoptera</taxon>
        <taxon>Hemiptera</taxon>
        <taxon>Auchenorrhyncha</taxon>
        <taxon>Membracoidea</taxon>
        <taxon>Cicadellidae</taxon>
        <taxon>Cicadellinae</taxon>
        <taxon>Proconiini</taxon>
        <taxon>Homalodisca</taxon>
    </lineage>
</organism>
<name>A0A1B6IIQ4_9HEMI</name>
<sequence length="106" mass="11955">DSNFLQFILKMNLHPIFLFTLGFIVIPEISSTGHISPGRLQGDNEGTSISLGIYDGKETTIQQHPYLVSVIIKDYFWCAATIVSRSWVVSTADNVFYQDPKDMQIN</sequence>
<dbReference type="EMBL" id="GECU01020923">
    <property type="protein sequence ID" value="JAS86783.1"/>
    <property type="molecule type" value="Transcribed_RNA"/>
</dbReference>
<feature type="domain" description="Peptidase S1" evidence="1">
    <location>
        <begin position="53"/>
        <end position="104"/>
    </location>
</feature>
<protein>
    <recommendedName>
        <fullName evidence="1">Peptidase S1 domain-containing protein</fullName>
    </recommendedName>
</protein>